<evidence type="ECO:0000313" key="1">
    <source>
        <dbReference type="EMBL" id="RAH47058.1"/>
    </source>
</evidence>
<sequence length="126" mass="13642">MLSRIDELALQGSHEANNVGYLTLTHAVNAILLLVPYMKETATHILIERKPPIRLGNATPPRNTPCMSADSPPSRYIVLRIGGIGGGTMCACQKSSTNRLVSPITSTPKLRYRMTDPSASPLSKNN</sequence>
<gene>
    <name evidence="1" type="ORF">BO95DRAFT_430649</name>
</gene>
<reference evidence="1" key="1">
    <citation type="submission" date="2018-02" db="EMBL/GenBank/DDBJ databases">
        <title>The genomes of Aspergillus section Nigri reveals drivers in fungal speciation.</title>
        <authorList>
            <consortium name="DOE Joint Genome Institute"/>
            <person name="Vesth T.C."/>
            <person name="Nybo J."/>
            <person name="Theobald S."/>
            <person name="Brandl J."/>
            <person name="Frisvad J.C."/>
            <person name="Nielsen K.F."/>
            <person name="Lyhne E.K."/>
            <person name="Kogle M.E."/>
            <person name="Kuo A."/>
            <person name="Riley R."/>
            <person name="Clum A."/>
            <person name="Nolan M."/>
            <person name="Lipzen A."/>
            <person name="Salamov A."/>
            <person name="Henrissat B."/>
            <person name="Wiebenga A."/>
            <person name="De vries R.P."/>
            <person name="Grigoriev I.V."/>
            <person name="Mortensen U.H."/>
            <person name="Andersen M.R."/>
            <person name="Baker S.E."/>
        </authorList>
    </citation>
    <scope>NUCLEOTIDE SEQUENCE</scope>
    <source>
        <strain evidence="1">CBS 621.78</strain>
    </source>
</reference>
<evidence type="ECO:0000313" key="2">
    <source>
        <dbReference type="Proteomes" id="UP000249057"/>
    </source>
</evidence>
<protein>
    <submittedName>
        <fullName evidence="1">Uncharacterized protein</fullName>
    </submittedName>
</protein>
<keyword evidence="2" id="KW-1185">Reference proteome</keyword>
<organism evidence="1 2">
    <name type="scientific">Aspergillus brunneoviolaceus CBS 621.78</name>
    <dbReference type="NCBI Taxonomy" id="1450534"/>
    <lineage>
        <taxon>Eukaryota</taxon>
        <taxon>Fungi</taxon>
        <taxon>Dikarya</taxon>
        <taxon>Ascomycota</taxon>
        <taxon>Pezizomycotina</taxon>
        <taxon>Eurotiomycetes</taxon>
        <taxon>Eurotiomycetidae</taxon>
        <taxon>Eurotiales</taxon>
        <taxon>Aspergillaceae</taxon>
        <taxon>Aspergillus</taxon>
        <taxon>Aspergillus subgen. Circumdati</taxon>
    </lineage>
</organism>
<accession>A0ACD1GD18</accession>
<proteinExistence type="predicted"/>
<dbReference type="Proteomes" id="UP000249057">
    <property type="component" value="Unassembled WGS sequence"/>
</dbReference>
<name>A0ACD1GD18_9EURO</name>
<dbReference type="EMBL" id="KZ825332">
    <property type="protein sequence ID" value="RAH47058.1"/>
    <property type="molecule type" value="Genomic_DNA"/>
</dbReference>